<dbReference type="GO" id="GO:0032259">
    <property type="term" value="P:methylation"/>
    <property type="evidence" value="ECO:0007669"/>
    <property type="project" value="UniProtKB-KW"/>
</dbReference>
<reference evidence="4" key="1">
    <citation type="submission" date="2018-05" db="EMBL/GenBank/DDBJ databases">
        <authorList>
            <person name="Lanie J.A."/>
            <person name="Ng W.-L."/>
            <person name="Kazmierczak K.M."/>
            <person name="Andrzejewski T.M."/>
            <person name="Davidsen T.M."/>
            <person name="Wayne K.J."/>
            <person name="Tettelin H."/>
            <person name="Glass J.I."/>
            <person name="Rusch D."/>
            <person name="Podicherti R."/>
            <person name="Tsui H.-C.T."/>
            <person name="Winkler M.E."/>
        </authorList>
    </citation>
    <scope>NUCLEOTIDE SEQUENCE</scope>
</reference>
<dbReference type="InterPro" id="IPR008854">
    <property type="entry name" value="TPMT"/>
</dbReference>
<name>A0A382QIZ9_9ZZZZ</name>
<evidence type="ECO:0000313" key="4">
    <source>
        <dbReference type="EMBL" id="SVC84865.1"/>
    </source>
</evidence>
<proteinExistence type="predicted"/>
<keyword evidence="1" id="KW-0489">Methyltransferase</keyword>
<keyword evidence="2" id="KW-0808">Transferase</keyword>
<keyword evidence="3" id="KW-0949">S-adenosyl-L-methionine</keyword>
<gene>
    <name evidence="4" type="ORF">METZ01_LOCUS337719</name>
</gene>
<protein>
    <recommendedName>
        <fullName evidence="5">SAM-dependent methyltransferase</fullName>
    </recommendedName>
</protein>
<dbReference type="PROSITE" id="PS51585">
    <property type="entry name" value="SAM_MT_TPMT"/>
    <property type="match status" value="1"/>
</dbReference>
<feature type="non-terminal residue" evidence="4">
    <location>
        <position position="1"/>
    </location>
</feature>
<accession>A0A382QIZ9</accession>
<evidence type="ECO:0000256" key="1">
    <source>
        <dbReference type="ARBA" id="ARBA00022603"/>
    </source>
</evidence>
<dbReference type="AlphaFoldDB" id="A0A382QIZ9"/>
<dbReference type="SUPFAM" id="SSF53335">
    <property type="entry name" value="S-adenosyl-L-methionine-dependent methyltransferases"/>
    <property type="match status" value="1"/>
</dbReference>
<dbReference type="InterPro" id="IPR029063">
    <property type="entry name" value="SAM-dependent_MTases_sf"/>
</dbReference>
<dbReference type="Gene3D" id="3.40.50.150">
    <property type="entry name" value="Vaccinia Virus protein VP39"/>
    <property type="match status" value="1"/>
</dbReference>
<sequence>RILKSGALLVGLFYETDKKGGPPFNTRKSDIEEHFSARFAIEVLSKTPHSAEQRQGREWLAIFKKK</sequence>
<dbReference type="EMBL" id="UINC01114511">
    <property type="protein sequence ID" value="SVC84865.1"/>
    <property type="molecule type" value="Genomic_DNA"/>
</dbReference>
<dbReference type="GO" id="GO:0008757">
    <property type="term" value="F:S-adenosylmethionine-dependent methyltransferase activity"/>
    <property type="evidence" value="ECO:0007669"/>
    <property type="project" value="InterPro"/>
</dbReference>
<evidence type="ECO:0000256" key="3">
    <source>
        <dbReference type="ARBA" id="ARBA00022691"/>
    </source>
</evidence>
<organism evidence="4">
    <name type="scientific">marine metagenome</name>
    <dbReference type="NCBI Taxonomy" id="408172"/>
    <lineage>
        <taxon>unclassified sequences</taxon>
        <taxon>metagenomes</taxon>
        <taxon>ecological metagenomes</taxon>
    </lineage>
</organism>
<evidence type="ECO:0000256" key="2">
    <source>
        <dbReference type="ARBA" id="ARBA00022679"/>
    </source>
</evidence>
<evidence type="ECO:0008006" key="5">
    <source>
        <dbReference type="Google" id="ProtNLM"/>
    </source>
</evidence>